<dbReference type="Gene3D" id="3.30.470.10">
    <property type="match status" value="1"/>
</dbReference>
<dbReference type="KEGG" id="caby:Cabys_2967"/>
<dbReference type="FunFam" id="3.20.10.10:FF:000002">
    <property type="entry name" value="D-alanine aminotransferase"/>
    <property type="match status" value="1"/>
</dbReference>
<proteinExistence type="inferred from homology"/>
<dbReference type="PANTHER" id="PTHR42743:SF10">
    <property type="entry name" value="D-ALANINE AMINOTRANSFERASE"/>
    <property type="match status" value="1"/>
</dbReference>
<dbReference type="FunCoup" id="H1XYK8">
    <property type="interactions" value="448"/>
</dbReference>
<keyword evidence="3" id="KW-0663">Pyridoxal phosphate</keyword>
<comment type="cofactor">
    <cofactor evidence="1">
        <name>pyridoxal 5'-phosphate</name>
        <dbReference type="ChEBI" id="CHEBI:597326"/>
    </cofactor>
</comment>
<keyword evidence="5" id="KW-0808">Transferase</keyword>
<dbReference type="Proteomes" id="UP000183868">
    <property type="component" value="Chromosome"/>
</dbReference>
<keyword evidence="6" id="KW-1185">Reference proteome</keyword>
<evidence type="ECO:0000256" key="3">
    <source>
        <dbReference type="ARBA" id="ARBA00022898"/>
    </source>
</evidence>
<dbReference type="EMBL" id="CP018099">
    <property type="protein sequence ID" value="APF19715.1"/>
    <property type="molecule type" value="Genomic_DNA"/>
</dbReference>
<evidence type="ECO:0000313" key="7">
    <source>
        <dbReference type="Proteomes" id="UP000183868"/>
    </source>
</evidence>
<dbReference type="GO" id="GO:0008652">
    <property type="term" value="P:amino acid biosynthetic process"/>
    <property type="evidence" value="ECO:0007669"/>
    <property type="project" value="UniProtKB-ARBA"/>
</dbReference>
<dbReference type="PaxDb" id="880073-Calab_0177"/>
<dbReference type="HOGENOM" id="CLU_020844_4_1_0"/>
<dbReference type="Gene3D" id="3.20.10.10">
    <property type="entry name" value="D-amino Acid Aminotransferase, subunit A, domain 2"/>
    <property type="match status" value="1"/>
</dbReference>
<dbReference type="InParanoid" id="H1XYK8"/>
<dbReference type="InterPro" id="IPR050571">
    <property type="entry name" value="Class-IV_PLP-Dep_Aminotrnsfr"/>
</dbReference>
<dbReference type="SUPFAM" id="SSF56752">
    <property type="entry name" value="D-aminoacid aminotransferase-like PLP-dependent enzymes"/>
    <property type="match status" value="1"/>
</dbReference>
<comment type="similarity">
    <text evidence="2">Belongs to the class-IV pyridoxal-phosphate-dependent aminotransferase family.</text>
</comment>
<name>H1XYK8_CALAY</name>
<dbReference type="GO" id="GO:0008483">
    <property type="term" value="F:transaminase activity"/>
    <property type="evidence" value="ECO:0007669"/>
    <property type="project" value="UniProtKB-KW"/>
</dbReference>
<accession>H1XYK8</accession>
<dbReference type="PANTHER" id="PTHR42743">
    <property type="entry name" value="AMINO-ACID AMINOTRANSFERASE"/>
    <property type="match status" value="1"/>
</dbReference>
<evidence type="ECO:0000313" key="6">
    <source>
        <dbReference type="Proteomes" id="UP000004671"/>
    </source>
</evidence>
<dbReference type="eggNOG" id="COG0115">
    <property type="taxonomic scope" value="Bacteria"/>
</dbReference>
<dbReference type="STRING" id="880073.Cabys_2967"/>
<reference evidence="4 7" key="2">
    <citation type="submission" date="2016-11" db="EMBL/GenBank/DDBJ databases">
        <title>Genomic analysis of Caldithrix abyssi and proposal of a novel bacterial phylum Caldithrichaeota.</title>
        <authorList>
            <person name="Kublanov I."/>
            <person name="Sigalova O."/>
            <person name="Gavrilov S."/>
            <person name="Lebedinsky A."/>
            <person name="Ivanova N."/>
            <person name="Daum C."/>
            <person name="Reddy T."/>
            <person name="Klenk H.P."/>
            <person name="Goker M."/>
            <person name="Reva O."/>
            <person name="Miroshnichenko M."/>
            <person name="Kyprides N."/>
            <person name="Woyke T."/>
            <person name="Gelfand M."/>
        </authorList>
    </citation>
    <scope>NUCLEOTIDE SEQUENCE [LARGE SCALE GENOMIC DNA]</scope>
    <source>
        <strain evidence="4 7">LF13</strain>
    </source>
</reference>
<evidence type="ECO:0000313" key="4">
    <source>
        <dbReference type="EMBL" id="APF19715.1"/>
    </source>
</evidence>
<reference evidence="5 6" key="1">
    <citation type="submission" date="2011-09" db="EMBL/GenBank/DDBJ databases">
        <title>The permanent draft genome of Caldithrix abyssi DSM 13497.</title>
        <authorList>
            <consortium name="US DOE Joint Genome Institute (JGI-PGF)"/>
            <person name="Lucas S."/>
            <person name="Han J."/>
            <person name="Lapidus A."/>
            <person name="Bruce D."/>
            <person name="Goodwin L."/>
            <person name="Pitluck S."/>
            <person name="Peters L."/>
            <person name="Kyrpides N."/>
            <person name="Mavromatis K."/>
            <person name="Ivanova N."/>
            <person name="Mikhailova N."/>
            <person name="Chertkov O."/>
            <person name="Detter J.C."/>
            <person name="Tapia R."/>
            <person name="Han C."/>
            <person name="Land M."/>
            <person name="Hauser L."/>
            <person name="Markowitz V."/>
            <person name="Cheng J.-F."/>
            <person name="Hugenholtz P."/>
            <person name="Woyke T."/>
            <person name="Wu D."/>
            <person name="Spring S."/>
            <person name="Brambilla E."/>
            <person name="Klenk H.-P."/>
            <person name="Eisen J.A."/>
        </authorList>
    </citation>
    <scope>NUCLEOTIDE SEQUENCE [LARGE SCALE GENOMIC DNA]</scope>
    <source>
        <strain evidence="5 6">DSM 13497</strain>
    </source>
</reference>
<keyword evidence="5" id="KW-0032">Aminotransferase</keyword>
<gene>
    <name evidence="4" type="ORF">Cabys_2967</name>
    <name evidence="5" type="ORF">Calab_0177</name>
</gene>
<dbReference type="GO" id="GO:0005829">
    <property type="term" value="C:cytosol"/>
    <property type="evidence" value="ECO:0007669"/>
    <property type="project" value="TreeGrafter"/>
</dbReference>
<evidence type="ECO:0000313" key="5">
    <source>
        <dbReference type="EMBL" id="EHO39826.1"/>
    </source>
</evidence>
<dbReference type="AlphaFoldDB" id="H1XYK8"/>
<dbReference type="EMBL" id="CM001402">
    <property type="protein sequence ID" value="EHO39826.1"/>
    <property type="molecule type" value="Genomic_DNA"/>
</dbReference>
<evidence type="ECO:0000256" key="2">
    <source>
        <dbReference type="ARBA" id="ARBA00009320"/>
    </source>
</evidence>
<dbReference type="InterPro" id="IPR043131">
    <property type="entry name" value="BCAT-like_N"/>
</dbReference>
<protein>
    <submittedName>
        <fullName evidence="5">Aminotransferase class IV</fullName>
    </submittedName>
    <submittedName>
        <fullName evidence="4">D-alanine transaminase</fullName>
    </submittedName>
</protein>
<sequence length="281" mass="31783">MIAFLNGQYLAKDRVCISPDDRGFLFADGLYEVVRFYHNRPFRLREHRQRLENGARELRFNRCEFPEFDEVLMNLIEKNRLEKVESAIVYFQVTRGAAPRSHRFPPPETPLTVYAFAREFFSAVEEQENGAGAILVEDDRWGHCDLKTIALLPNTLAHQKARDAGAVEALFVREGLIQEGTHSNVAVVKGGIFYTPPLTRHVLPGITRQAVIELCREADIEVKEAAISKNFLLEADEVMIIGTTVEITPIVRIDGKLIGSGRPGPLTQQLQTALFRLTHNM</sequence>
<dbReference type="RefSeq" id="WP_006926713.1">
    <property type="nucleotide sequence ID" value="NZ_CM001402.1"/>
</dbReference>
<dbReference type="Proteomes" id="UP000004671">
    <property type="component" value="Chromosome"/>
</dbReference>
<evidence type="ECO:0000256" key="1">
    <source>
        <dbReference type="ARBA" id="ARBA00001933"/>
    </source>
</evidence>
<organism evidence="5 6">
    <name type="scientific">Caldithrix abyssi DSM 13497</name>
    <dbReference type="NCBI Taxonomy" id="880073"/>
    <lineage>
        <taxon>Bacteria</taxon>
        <taxon>Pseudomonadati</taxon>
        <taxon>Calditrichota</taxon>
        <taxon>Calditrichia</taxon>
        <taxon>Calditrichales</taxon>
        <taxon>Calditrichaceae</taxon>
        <taxon>Caldithrix</taxon>
    </lineage>
</organism>
<dbReference type="Pfam" id="PF01063">
    <property type="entry name" value="Aminotran_4"/>
    <property type="match status" value="1"/>
</dbReference>
<dbReference type="InterPro" id="IPR043132">
    <property type="entry name" value="BCAT-like_C"/>
</dbReference>
<dbReference type="InterPro" id="IPR036038">
    <property type="entry name" value="Aminotransferase-like"/>
</dbReference>
<dbReference type="InterPro" id="IPR001544">
    <property type="entry name" value="Aminotrans_IV"/>
</dbReference>
<dbReference type="GO" id="GO:0046394">
    <property type="term" value="P:carboxylic acid biosynthetic process"/>
    <property type="evidence" value="ECO:0007669"/>
    <property type="project" value="UniProtKB-ARBA"/>
</dbReference>